<dbReference type="GO" id="GO:0007189">
    <property type="term" value="P:adenylate cyclase-activating G protein-coupled receptor signaling pathway"/>
    <property type="evidence" value="ECO:0007669"/>
    <property type="project" value="TreeGrafter"/>
</dbReference>
<evidence type="ECO:0000256" key="12">
    <source>
        <dbReference type="ARBA" id="ARBA00023239"/>
    </source>
</evidence>
<keyword evidence="10 14" id="KW-1133">Transmembrane helix</keyword>
<feature type="transmembrane region" description="Helical" evidence="14">
    <location>
        <begin position="415"/>
        <end position="433"/>
    </location>
</feature>
<dbReference type="GO" id="GO:0005524">
    <property type="term" value="F:ATP binding"/>
    <property type="evidence" value="ECO:0007669"/>
    <property type="project" value="UniProtKB-KW"/>
</dbReference>
<dbReference type="InterPro" id="IPR001054">
    <property type="entry name" value="A/G_cyclase"/>
</dbReference>
<keyword evidence="9" id="KW-0460">Magnesium</keyword>
<gene>
    <name evidence="16" type="ORF">WR25_12223</name>
</gene>
<dbReference type="OrthoDB" id="5867840at2759"/>
<evidence type="ECO:0000256" key="1">
    <source>
        <dbReference type="ARBA" id="ARBA00001436"/>
    </source>
</evidence>
<name>A0A2A2KC72_9BILA</name>
<dbReference type="EMBL" id="LIAE01009013">
    <property type="protein sequence ID" value="PAV71472.1"/>
    <property type="molecule type" value="Genomic_DNA"/>
</dbReference>
<dbReference type="GO" id="GO:0035556">
    <property type="term" value="P:intracellular signal transduction"/>
    <property type="evidence" value="ECO:0007669"/>
    <property type="project" value="InterPro"/>
</dbReference>
<feature type="domain" description="Guanylate cyclase" evidence="15">
    <location>
        <begin position="669"/>
        <end position="781"/>
    </location>
</feature>
<dbReference type="Proteomes" id="UP000218231">
    <property type="component" value="Unassembled WGS sequence"/>
</dbReference>
<keyword evidence="6" id="KW-0479">Metal-binding</keyword>
<keyword evidence="11 14" id="KW-0472">Membrane</keyword>
<comment type="catalytic activity">
    <reaction evidence="1">
        <text>GTP = 3',5'-cyclic GMP + diphosphate</text>
        <dbReference type="Rhea" id="RHEA:13665"/>
        <dbReference type="ChEBI" id="CHEBI:33019"/>
        <dbReference type="ChEBI" id="CHEBI:37565"/>
        <dbReference type="ChEBI" id="CHEBI:57746"/>
        <dbReference type="EC" id="4.6.1.2"/>
    </reaction>
</comment>
<comment type="catalytic activity">
    <reaction evidence="2">
        <text>ATP = 3',5'-cyclic AMP + diphosphate</text>
        <dbReference type="Rhea" id="RHEA:15389"/>
        <dbReference type="ChEBI" id="CHEBI:30616"/>
        <dbReference type="ChEBI" id="CHEBI:33019"/>
        <dbReference type="ChEBI" id="CHEBI:58165"/>
        <dbReference type="EC" id="4.6.1.1"/>
    </reaction>
</comment>
<evidence type="ECO:0000256" key="5">
    <source>
        <dbReference type="ARBA" id="ARBA00022692"/>
    </source>
</evidence>
<feature type="transmembrane region" description="Helical" evidence="14">
    <location>
        <begin position="539"/>
        <end position="560"/>
    </location>
</feature>
<dbReference type="GO" id="GO:0004016">
    <property type="term" value="F:adenylate cyclase activity"/>
    <property type="evidence" value="ECO:0007669"/>
    <property type="project" value="UniProtKB-EC"/>
</dbReference>
<keyword evidence="17" id="KW-1185">Reference proteome</keyword>
<protein>
    <recommendedName>
        <fullName evidence="4">adenylate cyclase</fullName>
        <ecNumber evidence="4">4.6.1.1</ecNumber>
    </recommendedName>
</protein>
<evidence type="ECO:0000256" key="2">
    <source>
        <dbReference type="ARBA" id="ARBA00001593"/>
    </source>
</evidence>
<feature type="domain" description="Guanylate cyclase" evidence="15">
    <location>
        <begin position="163"/>
        <end position="288"/>
    </location>
</feature>
<feature type="region of interest" description="Disordered" evidence="13">
    <location>
        <begin position="857"/>
        <end position="944"/>
    </location>
</feature>
<feature type="transmembrane region" description="Helical" evidence="14">
    <location>
        <begin position="77"/>
        <end position="97"/>
    </location>
</feature>
<evidence type="ECO:0000256" key="11">
    <source>
        <dbReference type="ARBA" id="ARBA00023136"/>
    </source>
</evidence>
<dbReference type="PANTHER" id="PTHR45627">
    <property type="entry name" value="ADENYLATE CYCLASE TYPE 1"/>
    <property type="match status" value="1"/>
</dbReference>
<accession>A0A2A2KC72</accession>
<feature type="transmembrane region" description="Helical" evidence="14">
    <location>
        <begin position="7"/>
        <end position="26"/>
    </location>
</feature>
<feature type="transmembrane region" description="Helical" evidence="14">
    <location>
        <begin position="46"/>
        <end position="70"/>
    </location>
</feature>
<evidence type="ECO:0000259" key="15">
    <source>
        <dbReference type="PROSITE" id="PS50125"/>
    </source>
</evidence>
<comment type="subcellular location">
    <subcellularLocation>
        <location evidence="3">Membrane</location>
        <topology evidence="3">Multi-pass membrane protein</topology>
    </subcellularLocation>
</comment>
<sequence length="1197" mass="133937">MKSSIIGVYLSVIVLSLDIIIALPSGHDSLMPCVFSIFALYSFYALPFYAILAISISFSILQTCAFVLLVQPLRTNELLACVVVHVWTHFVGVYLSLTSNRLERSSFLSARNAVDAEVAAEYQSNRLNNLLSAFLPNHLIAPARHQIILYNPHLYAEHYSQVTVCYGKLVGFEKILSQCSSIDAARVLKELDMRIDRLAAQNGCVRIASDGVTAVCSVPSIDSEHAIKLCNFAIELEALINSFRDATTAEVSVCVGIESGSISGGIVGSTKWHYDILGDTVDSAILLQSSVIGSGVFVSNETRRQLGSQFRVEPYGNYWKLVCDRGCSEMFPISKRFSLMTAPQAINRLLQGIAAIDPSLKTMATSKRRKSEKIKEIFEGMRPNQEEKTSFMNTISLQFKNEQLEGEYHKEMDQWFIPALAISIFYLVIFGIYHMLVMPRLITSLALIVLALTMMFVILLMLYINYFHSFSQFITRTSSGHSITIALIMTVLFLCGIVNTFSCPLPEQSDVCQRVHFSAFSFAIWMLTASVFIRFSSIYLSLMLLISLVAYGIQIVFVHPHPMGPKEFATEFDLLTGLVSLCLLILMHIRRCEKLMRLDFLSVVKGVEETSAKEKLQMLNSQMLLNLVPVHVAPWIVSKTTDLWHHTHHSVGVAYLAVSGFDLNGEPGINSLNFVFSYFDQMLINYKGVEKIKNFNRFYVIAVGLLPDAAQNVNETPWTIGELLYKLSSFLLDIVMPFSAGNDFHIQIGVDCGSALSIITDVDRPNYNLWGETVERARTLMMAASHGSIYVSEEIYLALRPRPLTFSNQPVKITNNLSAYKLHTGLRADSVASPDNTMPKEEQERHIQDMFAAATMHANGGSNNNNSNTNQRSVVDTQTSELASSMASSFSSELQSMDGDAETDSDIEWVTPEMALMNSRSESRTRYAQPAANGPKKKRVLRTNWRDTDYDPYREPYQPRSRNANDSYKNEHALQYSDWSEAEGIRANSRASSNRKWRGTSKSSLRNAFGFLKKGQSTDIESVGDPAERLQAAANRVDRMLQELNAYGDFSDVRPLEYRPFPTTAYGNNATGPGGSLRSLNRAMSSACHTEYDNAESEAALSDLEGLGKAMSAREKRKRKWGAVERKDDESQASSMASSMDLEPLRWKSVHSIGYENEYEMSDPEGLAIQEMQALSRDIRRNFGDFQLATFEDIDRD</sequence>
<evidence type="ECO:0000256" key="9">
    <source>
        <dbReference type="ARBA" id="ARBA00022842"/>
    </source>
</evidence>
<dbReference type="GO" id="GO:0004383">
    <property type="term" value="F:guanylate cyclase activity"/>
    <property type="evidence" value="ECO:0007669"/>
    <property type="project" value="UniProtKB-EC"/>
</dbReference>
<evidence type="ECO:0000313" key="17">
    <source>
        <dbReference type="Proteomes" id="UP000218231"/>
    </source>
</evidence>
<evidence type="ECO:0000256" key="4">
    <source>
        <dbReference type="ARBA" id="ARBA00012201"/>
    </source>
</evidence>
<dbReference type="GO" id="GO:0046872">
    <property type="term" value="F:metal ion binding"/>
    <property type="evidence" value="ECO:0007669"/>
    <property type="project" value="UniProtKB-KW"/>
</dbReference>
<dbReference type="GO" id="GO:0005886">
    <property type="term" value="C:plasma membrane"/>
    <property type="evidence" value="ECO:0007669"/>
    <property type="project" value="TreeGrafter"/>
</dbReference>
<evidence type="ECO:0000256" key="6">
    <source>
        <dbReference type="ARBA" id="ARBA00022723"/>
    </source>
</evidence>
<dbReference type="PANTHER" id="PTHR45627:SF26">
    <property type="entry name" value="ADENYLATE CYCLASE TYPE 1"/>
    <property type="match status" value="1"/>
</dbReference>
<proteinExistence type="predicted"/>
<evidence type="ECO:0000256" key="13">
    <source>
        <dbReference type="SAM" id="MobiDB-lite"/>
    </source>
</evidence>
<evidence type="ECO:0000256" key="8">
    <source>
        <dbReference type="ARBA" id="ARBA00022840"/>
    </source>
</evidence>
<dbReference type="EC" id="4.6.1.1" evidence="4"/>
<dbReference type="SUPFAM" id="SSF55073">
    <property type="entry name" value="Nucleotide cyclase"/>
    <property type="match status" value="2"/>
</dbReference>
<feature type="transmembrane region" description="Helical" evidence="14">
    <location>
        <begin position="484"/>
        <end position="503"/>
    </location>
</feature>
<keyword evidence="7" id="KW-0547">Nucleotide-binding</keyword>
<comment type="caution">
    <text evidence="16">The sequence shown here is derived from an EMBL/GenBank/DDBJ whole genome shotgun (WGS) entry which is preliminary data.</text>
</comment>
<reference evidence="16 17" key="1">
    <citation type="journal article" date="2017" name="Curr. Biol.">
        <title>Genome architecture and evolution of a unichromosomal asexual nematode.</title>
        <authorList>
            <person name="Fradin H."/>
            <person name="Zegar C."/>
            <person name="Gutwein M."/>
            <person name="Lucas J."/>
            <person name="Kovtun M."/>
            <person name="Corcoran D."/>
            <person name="Baugh L.R."/>
            <person name="Kiontke K."/>
            <person name="Gunsalus K."/>
            <person name="Fitch D.H."/>
            <person name="Piano F."/>
        </authorList>
    </citation>
    <scope>NUCLEOTIDE SEQUENCE [LARGE SCALE GENOMIC DNA]</scope>
    <source>
        <strain evidence="16">PF1309</strain>
    </source>
</reference>
<keyword evidence="12" id="KW-0456">Lyase</keyword>
<evidence type="ECO:0000256" key="10">
    <source>
        <dbReference type="ARBA" id="ARBA00022989"/>
    </source>
</evidence>
<keyword evidence="5 14" id="KW-0812">Transmembrane</keyword>
<dbReference type="AlphaFoldDB" id="A0A2A2KC72"/>
<feature type="transmembrane region" description="Helical" evidence="14">
    <location>
        <begin position="515"/>
        <end position="533"/>
    </location>
</feature>
<evidence type="ECO:0000313" key="16">
    <source>
        <dbReference type="EMBL" id="PAV71472.1"/>
    </source>
</evidence>
<feature type="compositionally biased region" description="Low complexity" evidence="13">
    <location>
        <begin position="880"/>
        <end position="897"/>
    </location>
</feature>
<feature type="compositionally biased region" description="Low complexity" evidence="13">
    <location>
        <begin position="859"/>
        <end position="870"/>
    </location>
</feature>
<keyword evidence="8" id="KW-0067">ATP-binding</keyword>
<dbReference type="CDD" id="cd07302">
    <property type="entry name" value="CHD"/>
    <property type="match status" value="1"/>
</dbReference>
<dbReference type="SMART" id="SM00044">
    <property type="entry name" value="CYCc"/>
    <property type="match status" value="2"/>
</dbReference>
<evidence type="ECO:0000256" key="14">
    <source>
        <dbReference type="SAM" id="Phobius"/>
    </source>
</evidence>
<evidence type="ECO:0000256" key="7">
    <source>
        <dbReference type="ARBA" id="ARBA00022741"/>
    </source>
</evidence>
<dbReference type="InterPro" id="IPR029787">
    <property type="entry name" value="Nucleotide_cyclase"/>
</dbReference>
<dbReference type="PROSITE" id="PS50125">
    <property type="entry name" value="GUANYLATE_CYCLASE_2"/>
    <property type="match status" value="2"/>
</dbReference>
<dbReference type="GO" id="GO:0006171">
    <property type="term" value="P:cAMP biosynthetic process"/>
    <property type="evidence" value="ECO:0007669"/>
    <property type="project" value="TreeGrafter"/>
</dbReference>
<dbReference type="Gene3D" id="3.30.70.1230">
    <property type="entry name" value="Nucleotide cyclase"/>
    <property type="match status" value="2"/>
</dbReference>
<feature type="transmembrane region" description="Helical" evidence="14">
    <location>
        <begin position="572"/>
        <end position="589"/>
    </location>
</feature>
<evidence type="ECO:0000256" key="3">
    <source>
        <dbReference type="ARBA" id="ARBA00004141"/>
    </source>
</evidence>
<dbReference type="Pfam" id="PF00211">
    <property type="entry name" value="Guanylate_cyc"/>
    <property type="match status" value="2"/>
</dbReference>
<organism evidence="16 17">
    <name type="scientific">Diploscapter pachys</name>
    <dbReference type="NCBI Taxonomy" id="2018661"/>
    <lineage>
        <taxon>Eukaryota</taxon>
        <taxon>Metazoa</taxon>
        <taxon>Ecdysozoa</taxon>
        <taxon>Nematoda</taxon>
        <taxon>Chromadorea</taxon>
        <taxon>Rhabditida</taxon>
        <taxon>Rhabditina</taxon>
        <taxon>Rhabditomorpha</taxon>
        <taxon>Rhabditoidea</taxon>
        <taxon>Rhabditidae</taxon>
        <taxon>Diploscapter</taxon>
    </lineage>
</organism>
<dbReference type="STRING" id="2018661.A0A2A2KC72"/>
<feature type="transmembrane region" description="Helical" evidence="14">
    <location>
        <begin position="445"/>
        <end position="464"/>
    </location>
</feature>